<name>A0ABD5YGS9_9EURY</name>
<proteinExistence type="predicted"/>
<comment type="caution">
    <text evidence="1">The sequence shown here is derived from an EMBL/GenBank/DDBJ whole genome shotgun (WGS) entry which is preliminary data.</text>
</comment>
<evidence type="ECO:0008006" key="3">
    <source>
        <dbReference type="Google" id="ProtNLM"/>
    </source>
</evidence>
<evidence type="ECO:0000313" key="1">
    <source>
        <dbReference type="EMBL" id="MFC7188564.1"/>
    </source>
</evidence>
<keyword evidence="2" id="KW-1185">Reference proteome</keyword>
<dbReference type="SUPFAM" id="SSF53649">
    <property type="entry name" value="Alkaline phosphatase-like"/>
    <property type="match status" value="1"/>
</dbReference>
<evidence type="ECO:0000313" key="2">
    <source>
        <dbReference type="Proteomes" id="UP001596417"/>
    </source>
</evidence>
<protein>
    <recommendedName>
        <fullName evidence="3">Sulfatase N-terminal domain-containing protein</fullName>
    </recommendedName>
</protein>
<dbReference type="EMBL" id="JBHTAX010000001">
    <property type="protein sequence ID" value="MFC7188564.1"/>
    <property type="molecule type" value="Genomic_DNA"/>
</dbReference>
<dbReference type="InterPro" id="IPR017850">
    <property type="entry name" value="Alkaline_phosphatase_core_sf"/>
</dbReference>
<sequence length="219" mass="24892">MTREWVEANFTGQQLDDIVYVTSNGNFAKIRDTIGARVHAEIPLWQDEYRTRVGNSVTPPDIVVESATEAAKAYPNKRLLIHFVQPHTPYLGPTGERYDPRLSLAEIKSEYDASDAELRRAYRENLEIVIEKTHDLLRSLSGRTVVTADHGELLGERLSPIPLKDYGHPRGVYHRALVTVPWLIYESGPRREIIPEAPAEITEYDEDAIARNLEDLGYL</sequence>
<dbReference type="RefSeq" id="WP_390204312.1">
    <property type="nucleotide sequence ID" value="NZ_JBHTAX010000001.1"/>
</dbReference>
<reference evidence="1 2" key="1">
    <citation type="journal article" date="2019" name="Int. J. Syst. Evol. Microbiol.">
        <title>The Global Catalogue of Microorganisms (GCM) 10K type strain sequencing project: providing services to taxonomists for standard genome sequencing and annotation.</title>
        <authorList>
            <consortium name="The Broad Institute Genomics Platform"/>
            <consortium name="The Broad Institute Genome Sequencing Center for Infectious Disease"/>
            <person name="Wu L."/>
            <person name="Ma J."/>
        </authorList>
    </citation>
    <scope>NUCLEOTIDE SEQUENCE [LARGE SCALE GENOMIC DNA]</scope>
    <source>
        <strain evidence="1 2">RDMS1</strain>
    </source>
</reference>
<dbReference type="AlphaFoldDB" id="A0ABD5YGS9"/>
<accession>A0ABD5YGS9</accession>
<dbReference type="Gene3D" id="3.40.720.10">
    <property type="entry name" value="Alkaline Phosphatase, subunit A"/>
    <property type="match status" value="1"/>
</dbReference>
<gene>
    <name evidence="1" type="ORF">ACFQL7_00970</name>
</gene>
<dbReference type="Proteomes" id="UP001596417">
    <property type="component" value="Unassembled WGS sequence"/>
</dbReference>
<organism evidence="1 2">
    <name type="scientific">Halocatena marina</name>
    <dbReference type="NCBI Taxonomy" id="2934937"/>
    <lineage>
        <taxon>Archaea</taxon>
        <taxon>Methanobacteriati</taxon>
        <taxon>Methanobacteriota</taxon>
        <taxon>Stenosarchaea group</taxon>
        <taxon>Halobacteria</taxon>
        <taxon>Halobacteriales</taxon>
        <taxon>Natronomonadaceae</taxon>
        <taxon>Halocatena</taxon>
    </lineage>
</organism>